<dbReference type="AlphaFoldDB" id="A0A1F6M820"/>
<protein>
    <submittedName>
        <fullName evidence="1">Uncharacterized protein</fullName>
    </submittedName>
</protein>
<dbReference type="Proteomes" id="UP000176532">
    <property type="component" value="Unassembled WGS sequence"/>
</dbReference>
<proteinExistence type="predicted"/>
<accession>A0A1F6M820</accession>
<reference evidence="1 2" key="1">
    <citation type="journal article" date="2016" name="Nat. Commun.">
        <title>Thousands of microbial genomes shed light on interconnected biogeochemical processes in an aquifer system.</title>
        <authorList>
            <person name="Anantharaman K."/>
            <person name="Brown C.T."/>
            <person name="Hug L.A."/>
            <person name="Sharon I."/>
            <person name="Castelle C.J."/>
            <person name="Probst A.J."/>
            <person name="Thomas B.C."/>
            <person name="Singh A."/>
            <person name="Wilkins M.J."/>
            <person name="Karaoz U."/>
            <person name="Brodie E.L."/>
            <person name="Williams K.H."/>
            <person name="Hubbard S.S."/>
            <person name="Banfield J.F."/>
        </authorList>
    </citation>
    <scope>NUCLEOTIDE SEQUENCE [LARGE SCALE GENOMIC DNA]</scope>
</reference>
<sequence>MDRPSIIAGVDLHFVNGLGLALCIGDPAISDGECILALVDVSNPPVIDNGRVVCGRLLHLPREFDEIKNFDLQSASHTHLKQVKIANPTLRFVLRGMSGAVGDDVVLLVDTRTSRRRPALSAQWNRGVGNAKYLATARYQRSRSGGWAIGLMKLRPGEEVEIRTLASGSRVNHKVFVVYRKPVVDHATLSDLSVCKRLRRDHPAVLLVDPAERAAHDAELKERRAERARVREIERQLRAAEAADRQRKLEFREACGVQSFAGMSGVVATADDYGPVGVSHTSKGKVA</sequence>
<evidence type="ECO:0000313" key="2">
    <source>
        <dbReference type="Proteomes" id="UP000176532"/>
    </source>
</evidence>
<gene>
    <name evidence="1" type="ORF">A3C15_02780</name>
</gene>
<name>A0A1F6M820_9BACT</name>
<dbReference type="EMBL" id="MFQD01000034">
    <property type="protein sequence ID" value="OGH67766.1"/>
    <property type="molecule type" value="Genomic_DNA"/>
</dbReference>
<evidence type="ECO:0000313" key="1">
    <source>
        <dbReference type="EMBL" id="OGH67766.1"/>
    </source>
</evidence>
<comment type="caution">
    <text evidence="1">The sequence shown here is derived from an EMBL/GenBank/DDBJ whole genome shotgun (WGS) entry which is preliminary data.</text>
</comment>
<organism evidence="1 2">
    <name type="scientific">Candidatus Magasanikbacteria bacterium RIFCSPHIGHO2_02_FULL_50_9b</name>
    <dbReference type="NCBI Taxonomy" id="1798682"/>
    <lineage>
        <taxon>Bacteria</taxon>
        <taxon>Candidatus Magasanikiibacteriota</taxon>
    </lineage>
</organism>